<dbReference type="Proteomes" id="UP000031561">
    <property type="component" value="Unassembled WGS sequence"/>
</dbReference>
<accession>A0ABD4T0U7</accession>
<reference evidence="1 2" key="1">
    <citation type="journal article" date="2015" name="Genome Announc.">
        <title>Draft Genome Sequence of Filamentous Marine Cyanobacterium Lyngbya confervoides Strain BDU141951.</title>
        <authorList>
            <person name="Chandrababunaidu M.M."/>
            <person name="Sen D."/>
            <person name="Tripathy S."/>
        </authorList>
    </citation>
    <scope>NUCLEOTIDE SEQUENCE [LARGE SCALE GENOMIC DNA]</scope>
    <source>
        <strain evidence="1 2">BDU141951</strain>
    </source>
</reference>
<keyword evidence="2" id="KW-1185">Reference proteome</keyword>
<proteinExistence type="predicted"/>
<organism evidence="1 2">
    <name type="scientific">Lyngbya confervoides BDU141951</name>
    <dbReference type="NCBI Taxonomy" id="1574623"/>
    <lineage>
        <taxon>Bacteria</taxon>
        <taxon>Bacillati</taxon>
        <taxon>Cyanobacteriota</taxon>
        <taxon>Cyanophyceae</taxon>
        <taxon>Oscillatoriophycideae</taxon>
        <taxon>Oscillatoriales</taxon>
        <taxon>Microcoleaceae</taxon>
        <taxon>Lyngbya</taxon>
    </lineage>
</organism>
<dbReference type="AlphaFoldDB" id="A0ABD4T0U7"/>
<evidence type="ECO:0000313" key="2">
    <source>
        <dbReference type="Proteomes" id="UP000031561"/>
    </source>
</evidence>
<name>A0ABD4T0U7_9CYAN</name>
<protein>
    <submittedName>
        <fullName evidence="1">PD-(D/E)XK nuclease family protein</fullName>
    </submittedName>
</protein>
<dbReference type="RefSeq" id="WP_166280399.1">
    <property type="nucleotide sequence ID" value="NZ_JTHE03000028.1"/>
</dbReference>
<dbReference type="EMBL" id="JTHE03000028">
    <property type="protein sequence ID" value="MCM1982031.1"/>
    <property type="molecule type" value="Genomic_DNA"/>
</dbReference>
<sequence length="112" mass="12441">GSANSSGREQLYEDLLYETATVLVPAHPQKLSPRLWGCSALQPLSVYGFQRCPHACGGVPLYQDRCYGEKPFDQQAEAIAQRVFQGDFTPTPHKTCYGICPFSEICDHCLTE</sequence>
<feature type="non-terminal residue" evidence="1">
    <location>
        <position position="1"/>
    </location>
</feature>
<evidence type="ECO:0000313" key="1">
    <source>
        <dbReference type="EMBL" id="MCM1982031.1"/>
    </source>
</evidence>
<gene>
    <name evidence="1" type="ORF">QQ91_0004185</name>
</gene>
<comment type="caution">
    <text evidence="1">The sequence shown here is derived from an EMBL/GenBank/DDBJ whole genome shotgun (WGS) entry which is preliminary data.</text>
</comment>